<name>A0A5B8UML2_9BACT</name>
<dbReference type="RefSeq" id="WP_146789359.1">
    <property type="nucleotide sequence ID" value="NZ_BAABIO010000003.1"/>
</dbReference>
<dbReference type="InterPro" id="IPR027843">
    <property type="entry name" value="DUF4440"/>
</dbReference>
<keyword evidence="3" id="KW-1185">Reference proteome</keyword>
<dbReference type="AlphaFoldDB" id="A0A5B8UML2"/>
<evidence type="ECO:0000259" key="1">
    <source>
        <dbReference type="Pfam" id="PF14534"/>
    </source>
</evidence>
<dbReference type="InterPro" id="IPR032710">
    <property type="entry name" value="NTF2-like_dom_sf"/>
</dbReference>
<dbReference type="Proteomes" id="UP000321204">
    <property type="component" value="Chromosome"/>
</dbReference>
<gene>
    <name evidence="2" type="ORF">FSB75_15510</name>
</gene>
<proteinExistence type="predicted"/>
<protein>
    <submittedName>
        <fullName evidence="2">DUF4440 domain-containing protein</fullName>
    </submittedName>
</protein>
<dbReference type="KEGG" id="fgg:FSB75_15510"/>
<dbReference type="Gene3D" id="3.10.450.50">
    <property type="match status" value="1"/>
</dbReference>
<sequence>MRKVLPFLFVFVSVTSVAQKNDESKIQQLLSVQTEAWNRGDVEGFMQTYWKNDSLMFIGKSGVTRGWQQTLENYKKSYPDTAAMGKLAFGIIGVKQLSPVYFFVVGKWMLKRTKGDLSGHFTLLLQKMAGQWVIVADHSS</sequence>
<dbReference type="EMBL" id="CP042433">
    <property type="protein sequence ID" value="QEC57245.1"/>
    <property type="molecule type" value="Genomic_DNA"/>
</dbReference>
<organism evidence="2 3">
    <name type="scientific">Flavisolibacter ginsenosidimutans</name>
    <dbReference type="NCBI Taxonomy" id="661481"/>
    <lineage>
        <taxon>Bacteria</taxon>
        <taxon>Pseudomonadati</taxon>
        <taxon>Bacteroidota</taxon>
        <taxon>Chitinophagia</taxon>
        <taxon>Chitinophagales</taxon>
        <taxon>Chitinophagaceae</taxon>
        <taxon>Flavisolibacter</taxon>
    </lineage>
</organism>
<feature type="domain" description="DUF4440" evidence="1">
    <location>
        <begin position="26"/>
        <end position="134"/>
    </location>
</feature>
<evidence type="ECO:0000313" key="2">
    <source>
        <dbReference type="EMBL" id="QEC57245.1"/>
    </source>
</evidence>
<dbReference type="SUPFAM" id="SSF54427">
    <property type="entry name" value="NTF2-like"/>
    <property type="match status" value="1"/>
</dbReference>
<accession>A0A5B8UML2</accession>
<dbReference type="OrthoDB" id="120856at2"/>
<evidence type="ECO:0000313" key="3">
    <source>
        <dbReference type="Proteomes" id="UP000321204"/>
    </source>
</evidence>
<dbReference type="Pfam" id="PF14534">
    <property type="entry name" value="DUF4440"/>
    <property type="match status" value="1"/>
</dbReference>
<reference evidence="2 3" key="1">
    <citation type="journal article" date="2015" name="Int. J. Syst. Evol. Microbiol.">
        <title>Flavisolibacter ginsenosidimutans sp. nov., with ginsenoside-converting activity isolated from soil used for cultivating ginseng.</title>
        <authorList>
            <person name="Zhao Y."/>
            <person name="Liu Q."/>
            <person name="Kang M.S."/>
            <person name="Jin F."/>
            <person name="Yu H."/>
            <person name="Im W.T."/>
        </authorList>
    </citation>
    <scope>NUCLEOTIDE SEQUENCE [LARGE SCALE GENOMIC DNA]</scope>
    <source>
        <strain evidence="2 3">Gsoil 636</strain>
    </source>
</reference>